<keyword evidence="6" id="KW-0560">Oxidoreductase</keyword>
<dbReference type="UniPathway" id="UPA00124"/>
<dbReference type="CDD" id="cd05254">
    <property type="entry name" value="dTDP_HR_like_SDR_e"/>
    <property type="match status" value="1"/>
</dbReference>
<evidence type="ECO:0000256" key="3">
    <source>
        <dbReference type="ARBA" id="ARBA00012929"/>
    </source>
</evidence>
<dbReference type="AlphaFoldDB" id="A0A3B0C2J7"/>
<dbReference type="Pfam" id="PF04321">
    <property type="entry name" value="RmlD_sub_bind"/>
    <property type="match status" value="1"/>
</dbReference>
<dbReference type="InterPro" id="IPR029903">
    <property type="entry name" value="RmlD-like-bd"/>
</dbReference>
<dbReference type="GO" id="GO:0008831">
    <property type="term" value="F:dTDP-4-dehydrorhamnose reductase activity"/>
    <property type="evidence" value="ECO:0007669"/>
    <property type="project" value="UniProtKB-EC"/>
</dbReference>
<feature type="domain" description="RmlD-like substrate binding" evidence="7">
    <location>
        <begin position="1"/>
        <end position="293"/>
    </location>
</feature>
<comment type="catalytic activity">
    <reaction evidence="5">
        <text>dTDP-beta-L-rhamnose + NADP(+) = dTDP-4-dehydro-beta-L-rhamnose + NADPH + H(+)</text>
        <dbReference type="Rhea" id="RHEA:21796"/>
        <dbReference type="ChEBI" id="CHEBI:15378"/>
        <dbReference type="ChEBI" id="CHEBI:57510"/>
        <dbReference type="ChEBI" id="CHEBI:57783"/>
        <dbReference type="ChEBI" id="CHEBI:58349"/>
        <dbReference type="ChEBI" id="CHEBI:62830"/>
        <dbReference type="EC" id="1.1.1.133"/>
    </reaction>
</comment>
<organism evidence="8 9">
    <name type="scientific">Ulvibacterium marinum</name>
    <dbReference type="NCBI Taxonomy" id="2419782"/>
    <lineage>
        <taxon>Bacteria</taxon>
        <taxon>Pseudomonadati</taxon>
        <taxon>Bacteroidota</taxon>
        <taxon>Flavobacteriia</taxon>
        <taxon>Flavobacteriales</taxon>
        <taxon>Flavobacteriaceae</taxon>
        <taxon>Ulvibacterium</taxon>
    </lineage>
</organism>
<dbReference type="PANTHER" id="PTHR10491:SF4">
    <property type="entry name" value="METHIONINE ADENOSYLTRANSFERASE 2 SUBUNIT BETA"/>
    <property type="match status" value="1"/>
</dbReference>
<dbReference type="InterPro" id="IPR005913">
    <property type="entry name" value="dTDP_dehydrorham_reduct"/>
</dbReference>
<dbReference type="GO" id="GO:0048270">
    <property type="term" value="F:methionine adenosyltransferase regulator activity"/>
    <property type="evidence" value="ECO:0007669"/>
    <property type="project" value="TreeGrafter"/>
</dbReference>
<evidence type="ECO:0000256" key="4">
    <source>
        <dbReference type="ARBA" id="ARBA00017099"/>
    </source>
</evidence>
<sequence>MKLLVFGGNGFVGSNIAALALRKGWEVSVASRSTKKLLEGLDMHTVDITDFTAVEGLIDSFVPNVVVNAAAIANIDYAEFHQETAYKVNTLGAINIARICADKKIKYIFLSTDAVFNGRSGSYTEEDAVAPLNYYGQTKAEAEKSILREYPEGVVLRVSLILGYPLDSGNSFVAGLEKKLMVGERITAPTAIIRTPIDVRTLANVILEISSSEFEGILHIGCTEPVNRLRLTQMLAEKLGYPTEKIVEDTSKNATKNKALRHQMGVLDVSKANKVLKTRMPTLKETIENAASRIETKI</sequence>
<dbReference type="EMBL" id="RBCJ01000003">
    <property type="protein sequence ID" value="RKN79270.1"/>
    <property type="molecule type" value="Genomic_DNA"/>
</dbReference>
<dbReference type="InterPro" id="IPR036291">
    <property type="entry name" value="NAD(P)-bd_dom_sf"/>
</dbReference>
<keyword evidence="9" id="KW-1185">Reference proteome</keyword>
<dbReference type="Proteomes" id="UP000276603">
    <property type="component" value="Unassembled WGS sequence"/>
</dbReference>
<evidence type="ECO:0000256" key="5">
    <source>
        <dbReference type="ARBA" id="ARBA00048200"/>
    </source>
</evidence>
<accession>A0A3B0C2J7</accession>
<evidence type="ECO:0000313" key="8">
    <source>
        <dbReference type="EMBL" id="RKN79270.1"/>
    </source>
</evidence>
<dbReference type="GO" id="GO:0006556">
    <property type="term" value="P:S-adenosylmethionine biosynthetic process"/>
    <property type="evidence" value="ECO:0007669"/>
    <property type="project" value="TreeGrafter"/>
</dbReference>
<comment type="similarity">
    <text evidence="2 6">Belongs to the dTDP-4-dehydrorhamnose reductase family.</text>
</comment>
<dbReference type="SUPFAM" id="SSF51735">
    <property type="entry name" value="NAD(P)-binding Rossmann-fold domains"/>
    <property type="match status" value="1"/>
</dbReference>
<proteinExistence type="inferred from homology"/>
<dbReference type="RefSeq" id="WP_120712081.1">
    <property type="nucleotide sequence ID" value="NZ_RBCJ01000003.1"/>
</dbReference>
<evidence type="ECO:0000256" key="6">
    <source>
        <dbReference type="RuleBase" id="RU364082"/>
    </source>
</evidence>
<dbReference type="EC" id="1.1.1.133" evidence="3 6"/>
<dbReference type="OrthoDB" id="9803892at2"/>
<protein>
    <recommendedName>
        <fullName evidence="4 6">dTDP-4-dehydrorhamnose reductase</fullName>
        <ecNumber evidence="3 6">1.1.1.133</ecNumber>
    </recommendedName>
</protein>
<gene>
    <name evidence="8" type="ORF">D7Z94_13160</name>
</gene>
<comment type="function">
    <text evidence="6">Catalyzes the reduction of dTDP-6-deoxy-L-lyxo-4-hexulose to yield dTDP-L-rhamnose.</text>
</comment>
<dbReference type="PANTHER" id="PTHR10491">
    <property type="entry name" value="DTDP-4-DEHYDRORHAMNOSE REDUCTASE"/>
    <property type="match status" value="1"/>
</dbReference>
<reference evidence="8 9" key="1">
    <citation type="submission" date="2018-10" db="EMBL/GenBank/DDBJ databases">
        <title>Ulvibacterium marinum gen. nov., sp. nov., a novel marine bacterium of the family Flavobacteriaceae, isolated from a culture of the green alga Ulva prolifera.</title>
        <authorList>
            <person name="Zhang Z."/>
        </authorList>
    </citation>
    <scope>NUCLEOTIDE SEQUENCE [LARGE SCALE GENOMIC DNA]</scope>
    <source>
        <strain evidence="8 9">CCMM003</strain>
    </source>
</reference>
<evidence type="ECO:0000313" key="9">
    <source>
        <dbReference type="Proteomes" id="UP000276603"/>
    </source>
</evidence>
<evidence type="ECO:0000256" key="1">
    <source>
        <dbReference type="ARBA" id="ARBA00004781"/>
    </source>
</evidence>
<name>A0A3B0C2J7_9FLAO</name>
<comment type="pathway">
    <text evidence="1 6">Carbohydrate biosynthesis; dTDP-L-rhamnose biosynthesis.</text>
</comment>
<comment type="caution">
    <text evidence="8">The sequence shown here is derived from an EMBL/GenBank/DDBJ whole genome shotgun (WGS) entry which is preliminary data.</text>
</comment>
<evidence type="ECO:0000259" key="7">
    <source>
        <dbReference type="Pfam" id="PF04321"/>
    </source>
</evidence>
<dbReference type="Gene3D" id="3.40.50.720">
    <property type="entry name" value="NAD(P)-binding Rossmann-like Domain"/>
    <property type="match status" value="1"/>
</dbReference>
<keyword evidence="6" id="KW-0521">NADP</keyword>
<evidence type="ECO:0000256" key="2">
    <source>
        <dbReference type="ARBA" id="ARBA00010944"/>
    </source>
</evidence>
<dbReference type="GO" id="GO:0019305">
    <property type="term" value="P:dTDP-rhamnose biosynthetic process"/>
    <property type="evidence" value="ECO:0007669"/>
    <property type="project" value="UniProtKB-UniPathway"/>
</dbReference>
<dbReference type="GO" id="GO:0048269">
    <property type="term" value="C:methionine adenosyltransferase complex"/>
    <property type="evidence" value="ECO:0007669"/>
    <property type="project" value="TreeGrafter"/>
</dbReference>